<dbReference type="InterPro" id="IPR007050">
    <property type="entry name" value="HTH_bacterioopsin"/>
</dbReference>
<dbReference type="Pfam" id="PF15915">
    <property type="entry name" value="BAT"/>
    <property type="match status" value="1"/>
</dbReference>
<evidence type="ECO:0000256" key="1">
    <source>
        <dbReference type="ARBA" id="ARBA00023015"/>
    </source>
</evidence>
<evidence type="ECO:0000313" key="6">
    <source>
        <dbReference type="Proteomes" id="UP000011648"/>
    </source>
</evidence>
<dbReference type="RefSeq" id="WP_006824462.1">
    <property type="nucleotide sequence ID" value="NZ_AOIL01000012.1"/>
</dbReference>
<keyword evidence="2" id="KW-0804">Transcription</keyword>
<evidence type="ECO:0000259" key="3">
    <source>
        <dbReference type="Pfam" id="PF04967"/>
    </source>
</evidence>
<feature type="domain" description="Bacterioopsin transcriptional activator GAF and HTH associated" evidence="4">
    <location>
        <begin position="10"/>
        <end position="148"/>
    </location>
</feature>
<evidence type="ECO:0000259" key="4">
    <source>
        <dbReference type="Pfam" id="PF15915"/>
    </source>
</evidence>
<dbReference type="PANTHER" id="PTHR34236:SF1">
    <property type="entry name" value="DIMETHYL SULFOXIDE REDUCTASE TRANSCRIPTIONAL ACTIVATOR"/>
    <property type="match status" value="1"/>
</dbReference>
<feature type="domain" description="HTH bat-type" evidence="3">
    <location>
        <begin position="153"/>
        <end position="203"/>
    </location>
</feature>
<reference evidence="5 6" key="1">
    <citation type="journal article" date="2014" name="PLoS Genet.">
        <title>Phylogenetically driven sequencing of extremely halophilic archaea reveals strategies for static and dynamic osmo-response.</title>
        <authorList>
            <person name="Becker E.A."/>
            <person name="Seitzer P.M."/>
            <person name="Tritt A."/>
            <person name="Larsen D."/>
            <person name="Krusor M."/>
            <person name="Yao A.I."/>
            <person name="Wu D."/>
            <person name="Madern D."/>
            <person name="Eisen J.A."/>
            <person name="Darling A.E."/>
            <person name="Facciotti M.T."/>
        </authorList>
    </citation>
    <scope>NUCLEOTIDE SEQUENCE [LARGE SCALE GENOMIC DNA]</scope>
    <source>
        <strain evidence="5 6">DSM 12281</strain>
    </source>
</reference>
<dbReference type="Proteomes" id="UP000011648">
    <property type="component" value="Unassembled WGS sequence"/>
</dbReference>
<accession>M0ADE9</accession>
<keyword evidence="6" id="KW-1185">Reference proteome</keyword>
<protein>
    <submittedName>
        <fullName evidence="5">Bacterio-opsin activator HTH domain-containing protein</fullName>
    </submittedName>
</protein>
<proteinExistence type="predicted"/>
<dbReference type="STRING" id="1230458.C484_02834"/>
<evidence type="ECO:0000313" key="5">
    <source>
        <dbReference type="EMBL" id="ELY95892.1"/>
    </source>
</evidence>
<name>M0ADE9_9EURY</name>
<dbReference type="PATRIC" id="fig|1230458.4.peg.561"/>
<dbReference type="OrthoDB" id="202021at2157"/>
<evidence type="ECO:0000256" key="2">
    <source>
        <dbReference type="ARBA" id="ARBA00023163"/>
    </source>
</evidence>
<sequence>MSLIVEFELETPILRTAASAIETLRIEELYRTETGEPKLLFWAMGEEFDAFERALGADDSVDRFAELESLAERRLYSVVLSEEATAKLTYPVAAEHDVGILDIVVTETTVVRARVPSREALRAYREGCLERDVGFLVRRIYQEHRTETAQYDLTAHQREALLTALERGYFEVPRTVTLSKLAAELDVSDQALSARLRRGQANLLWNTLAADLS</sequence>
<gene>
    <name evidence="5" type="ORF">C484_02834</name>
</gene>
<dbReference type="AlphaFoldDB" id="M0ADE9"/>
<dbReference type="PANTHER" id="PTHR34236">
    <property type="entry name" value="DIMETHYL SULFOXIDE REDUCTASE TRANSCRIPTIONAL ACTIVATOR"/>
    <property type="match status" value="1"/>
</dbReference>
<dbReference type="Pfam" id="PF04967">
    <property type="entry name" value="HTH_10"/>
    <property type="match status" value="1"/>
</dbReference>
<keyword evidence="1" id="KW-0805">Transcription regulation</keyword>
<organism evidence="5 6">
    <name type="scientific">Natrialba taiwanensis DSM 12281</name>
    <dbReference type="NCBI Taxonomy" id="1230458"/>
    <lineage>
        <taxon>Archaea</taxon>
        <taxon>Methanobacteriati</taxon>
        <taxon>Methanobacteriota</taxon>
        <taxon>Stenosarchaea group</taxon>
        <taxon>Halobacteria</taxon>
        <taxon>Halobacteriales</taxon>
        <taxon>Natrialbaceae</taxon>
        <taxon>Natrialba</taxon>
    </lineage>
</organism>
<dbReference type="EMBL" id="AOIL01000012">
    <property type="protein sequence ID" value="ELY95892.1"/>
    <property type="molecule type" value="Genomic_DNA"/>
</dbReference>
<comment type="caution">
    <text evidence="5">The sequence shown here is derived from an EMBL/GenBank/DDBJ whole genome shotgun (WGS) entry which is preliminary data.</text>
</comment>
<dbReference type="InterPro" id="IPR031803">
    <property type="entry name" value="BAT_GAF/HTH-assoc"/>
</dbReference>